<reference evidence="3" key="1">
    <citation type="submission" date="2025-08" db="UniProtKB">
        <authorList>
            <consortium name="RefSeq"/>
        </authorList>
    </citation>
    <scope>IDENTIFICATION</scope>
    <source>
        <tissue evidence="3">Entire body</tissue>
    </source>
</reference>
<feature type="region of interest" description="Disordered" evidence="1">
    <location>
        <begin position="55"/>
        <end position="78"/>
    </location>
</feature>
<proteinExistence type="predicted"/>
<dbReference type="GeneID" id="108734317"/>
<organism evidence="2 3">
    <name type="scientific">Agrilus planipennis</name>
    <name type="common">Emerald ash borer</name>
    <name type="synonym">Agrilus marcopoli</name>
    <dbReference type="NCBI Taxonomy" id="224129"/>
    <lineage>
        <taxon>Eukaryota</taxon>
        <taxon>Metazoa</taxon>
        <taxon>Ecdysozoa</taxon>
        <taxon>Arthropoda</taxon>
        <taxon>Hexapoda</taxon>
        <taxon>Insecta</taxon>
        <taxon>Pterygota</taxon>
        <taxon>Neoptera</taxon>
        <taxon>Endopterygota</taxon>
        <taxon>Coleoptera</taxon>
        <taxon>Polyphaga</taxon>
        <taxon>Elateriformia</taxon>
        <taxon>Buprestoidea</taxon>
        <taxon>Buprestidae</taxon>
        <taxon>Agrilinae</taxon>
        <taxon>Agrilus</taxon>
    </lineage>
</organism>
<dbReference type="RefSeq" id="XP_018321319.1">
    <property type="nucleotide sequence ID" value="XM_018465817.1"/>
</dbReference>
<gene>
    <name evidence="3" type="primary">LOC108734317</name>
</gene>
<dbReference type="InParanoid" id="A0A1W4WBE3"/>
<sequence>MTPPPPPPPPPHHHGGDSIMSCPRTLIIGDGISGANEQNKLILLYVGPSLARLARPAGAPAPPETRSNSEPANVHPLADAGGWRHPLISGQEIIPHSSHILLLKRNRIQCVAKYVGTQ</sequence>
<dbReference type="AlphaFoldDB" id="A0A1W4WBE3"/>
<accession>A0A1W4WBE3</accession>
<name>A0A1W4WBE3_AGRPL</name>
<evidence type="ECO:0000313" key="3">
    <source>
        <dbReference type="RefSeq" id="XP_018321319.1"/>
    </source>
</evidence>
<keyword evidence="2" id="KW-1185">Reference proteome</keyword>
<evidence type="ECO:0000256" key="1">
    <source>
        <dbReference type="SAM" id="MobiDB-lite"/>
    </source>
</evidence>
<evidence type="ECO:0000313" key="2">
    <source>
        <dbReference type="Proteomes" id="UP000192223"/>
    </source>
</evidence>
<feature type="region of interest" description="Disordered" evidence="1">
    <location>
        <begin position="1"/>
        <end position="20"/>
    </location>
</feature>
<protein>
    <submittedName>
        <fullName evidence="3">Uncharacterized protein LOC108734317</fullName>
    </submittedName>
</protein>
<feature type="compositionally biased region" description="Pro residues" evidence="1">
    <location>
        <begin position="1"/>
        <end position="10"/>
    </location>
</feature>
<dbReference type="Proteomes" id="UP000192223">
    <property type="component" value="Unplaced"/>
</dbReference>
<dbReference type="KEGG" id="apln:108734317"/>